<dbReference type="InterPro" id="IPR000073">
    <property type="entry name" value="AB_hydrolase_1"/>
</dbReference>
<keyword evidence="4" id="KW-1185">Reference proteome</keyword>
<protein>
    <submittedName>
        <fullName evidence="3">Alpha/beta hydrolase</fullName>
    </submittedName>
</protein>
<keyword evidence="1 3" id="KW-0378">Hydrolase</keyword>
<dbReference type="InterPro" id="IPR029058">
    <property type="entry name" value="AB_hydrolase_fold"/>
</dbReference>
<dbReference type="InterPro" id="IPR050266">
    <property type="entry name" value="AB_hydrolase_sf"/>
</dbReference>
<dbReference type="Pfam" id="PF12697">
    <property type="entry name" value="Abhydrolase_6"/>
    <property type="match status" value="1"/>
</dbReference>
<dbReference type="EMBL" id="BKCN01000006">
    <property type="protein sequence ID" value="GER03886.1"/>
    <property type="molecule type" value="Genomic_DNA"/>
</dbReference>
<dbReference type="PANTHER" id="PTHR43798">
    <property type="entry name" value="MONOACYLGLYCEROL LIPASE"/>
    <property type="match status" value="1"/>
</dbReference>
<dbReference type="RefSeq" id="WP_052371158.1">
    <property type="nucleotide sequence ID" value="NZ_BKCN01000006.1"/>
</dbReference>
<sequence length="263" mass="29492">MTQKTPSQKTPMVMIHGMWSRGNCWAHLRAHFEALGHRVLTPTLPFHDVPAASPPPSRLGSASLNDYADALEAEIKAFDHDAILIGHSMGGLLAQKIAARGLGSRLICLAPAPSAGMNPFLMGPLKSFYKTTLRPGFWNKPHKPDWETARWSVFNGPVPEAEARRVYEDYVWESGRALFELALWFFDGEQAASVNRDRIRMPVLVAVGAEDRITPKEWARSAVRKFEGRARYAEFPKLGHWLIGETATPLIARRIEHFLETDL</sequence>
<evidence type="ECO:0000259" key="2">
    <source>
        <dbReference type="Pfam" id="PF12697"/>
    </source>
</evidence>
<name>A0A5A7NA80_9PROT</name>
<evidence type="ECO:0000313" key="3">
    <source>
        <dbReference type="EMBL" id="GER03886.1"/>
    </source>
</evidence>
<dbReference type="SUPFAM" id="SSF53474">
    <property type="entry name" value="alpha/beta-Hydrolases"/>
    <property type="match status" value="1"/>
</dbReference>
<gene>
    <name evidence="3" type="ORF">JCM17846_15680</name>
</gene>
<reference evidence="3 4" key="1">
    <citation type="submission" date="2019-09" db="EMBL/GenBank/DDBJ databases">
        <title>NBRP : Genome information of microbial organism related human and environment.</title>
        <authorList>
            <person name="Hattori M."/>
            <person name="Oshima K."/>
            <person name="Inaba H."/>
            <person name="Suda W."/>
            <person name="Sakamoto M."/>
            <person name="Iino T."/>
            <person name="Kitahara M."/>
            <person name="Oshida Y."/>
            <person name="Iida T."/>
            <person name="Kudo T."/>
            <person name="Itoh T."/>
            <person name="Ohkuma M."/>
        </authorList>
    </citation>
    <scope>NUCLEOTIDE SEQUENCE [LARGE SCALE GENOMIC DNA]</scope>
    <source>
        <strain evidence="3 4">Q-1</strain>
    </source>
</reference>
<feature type="domain" description="AB hydrolase-1" evidence="2">
    <location>
        <begin position="13"/>
        <end position="246"/>
    </location>
</feature>
<dbReference type="AlphaFoldDB" id="A0A5A7NA80"/>
<evidence type="ECO:0000256" key="1">
    <source>
        <dbReference type="ARBA" id="ARBA00022801"/>
    </source>
</evidence>
<dbReference type="GO" id="GO:0016020">
    <property type="term" value="C:membrane"/>
    <property type="evidence" value="ECO:0007669"/>
    <property type="project" value="TreeGrafter"/>
</dbReference>
<dbReference type="PANTHER" id="PTHR43798:SF31">
    <property type="entry name" value="AB HYDROLASE SUPERFAMILY PROTEIN YCLE"/>
    <property type="match status" value="1"/>
</dbReference>
<dbReference type="GO" id="GO:0016787">
    <property type="term" value="F:hydrolase activity"/>
    <property type="evidence" value="ECO:0007669"/>
    <property type="project" value="UniProtKB-KW"/>
</dbReference>
<organism evidence="3 4">
    <name type="scientific">Iodidimonas nitroreducens</name>
    <dbReference type="NCBI Taxonomy" id="1236968"/>
    <lineage>
        <taxon>Bacteria</taxon>
        <taxon>Pseudomonadati</taxon>
        <taxon>Pseudomonadota</taxon>
        <taxon>Alphaproteobacteria</taxon>
        <taxon>Iodidimonadales</taxon>
        <taxon>Iodidimonadaceae</taxon>
        <taxon>Iodidimonas</taxon>
    </lineage>
</organism>
<dbReference type="Gene3D" id="3.40.50.1820">
    <property type="entry name" value="alpha/beta hydrolase"/>
    <property type="match status" value="1"/>
</dbReference>
<accession>A0A5A7NA80</accession>
<dbReference type="Proteomes" id="UP000324996">
    <property type="component" value="Unassembled WGS sequence"/>
</dbReference>
<proteinExistence type="predicted"/>
<comment type="caution">
    <text evidence="3">The sequence shown here is derived from an EMBL/GenBank/DDBJ whole genome shotgun (WGS) entry which is preliminary data.</text>
</comment>
<evidence type="ECO:0000313" key="4">
    <source>
        <dbReference type="Proteomes" id="UP000324996"/>
    </source>
</evidence>